<feature type="transmembrane region" description="Helical" evidence="1">
    <location>
        <begin position="834"/>
        <end position="855"/>
    </location>
</feature>
<evidence type="ECO:0000256" key="1">
    <source>
        <dbReference type="SAM" id="Phobius"/>
    </source>
</evidence>
<proteinExistence type="predicted"/>
<keyword evidence="3" id="KW-1185">Reference proteome</keyword>
<dbReference type="GeneID" id="25569753"/>
<feature type="transmembrane region" description="Helical" evidence="1">
    <location>
        <begin position="1347"/>
        <end position="1368"/>
    </location>
</feature>
<feature type="transmembrane region" description="Helical" evidence="1">
    <location>
        <begin position="960"/>
        <end position="988"/>
    </location>
</feature>
<dbReference type="RefSeq" id="XP_013758673.1">
    <property type="nucleotide sequence ID" value="XM_013903219.1"/>
</dbReference>
<dbReference type="Pfam" id="PF10127">
    <property type="entry name" value="RlaP"/>
    <property type="match status" value="1"/>
</dbReference>
<feature type="transmembrane region" description="Helical" evidence="1">
    <location>
        <begin position="1512"/>
        <end position="1530"/>
    </location>
</feature>
<name>A0A0L0DB54_THETB</name>
<dbReference type="EMBL" id="GL349451">
    <property type="protein sequence ID" value="KNC48533.1"/>
    <property type="molecule type" value="Genomic_DNA"/>
</dbReference>
<feature type="transmembrane region" description="Helical" evidence="1">
    <location>
        <begin position="1278"/>
        <end position="1300"/>
    </location>
</feature>
<keyword evidence="1" id="KW-0812">Transmembrane</keyword>
<feature type="transmembrane region" description="Helical" evidence="1">
    <location>
        <begin position="1374"/>
        <end position="1400"/>
    </location>
</feature>
<keyword evidence="1" id="KW-0472">Membrane</keyword>
<evidence type="ECO:0000313" key="2">
    <source>
        <dbReference type="EMBL" id="KNC48533.1"/>
    </source>
</evidence>
<accession>A0A0L0DB54</accession>
<feature type="transmembrane region" description="Helical" evidence="1">
    <location>
        <begin position="1029"/>
        <end position="1048"/>
    </location>
</feature>
<feature type="transmembrane region" description="Helical" evidence="1">
    <location>
        <begin position="918"/>
        <end position="940"/>
    </location>
</feature>
<sequence>MADSRGGRRRGRVPANTLADPIVADEFLAVGQGEDAAMESGQRMVEAVEAKIGSVLFACLLGSRGYNVALPESDADMVMVAAFEAESHWGVDAPLPTVHHALPDQIADYVVYDVAAFADLARSADMHALEPLFQVPAMVVRTSPPFAALAARRSELLLRGDGGRAVVAKCVSEALGRRGAAQTDALFAKLAVTEPGPKADGLRDMLRKKLYVQAALMARALSVADTGELTVFLPTSSPAQLFAAGIRSGDVPLDLARARIRSMVDEATAWLGPECDDGLQSAGLPDELDTWLAEWVVATRISHGFSDATMSAAGRGPGTIGRVATVATADGRSLELVQASPAAMLRGEPLKLADGAMEIGAFAKGVVEQSVPWLIGVVAASSGGCSPENPLAPFMADWLEVEAATAAWNALVGAANVLYSDVTGIRAAGGRRQDLPPFVWLTGERIAVLAVLWECATRWAWLAPAADVVAAAARALAADDAPSAFGVVMDEATKTVLTPLLRQHSRRLRDAGAREVYMIDAGNNGCGMCSIDGLCREVAPPDRGARPRWYRSCPAWAATPPACVQLRSLAHGSMVNDTLPAESATRQQSRDHIWVVNLPSNLIALDLALSTLDLAADMLASYDVAPSTALFNASTSRLQLTASHLAGLRWPSTVFIRIRPLTPAAVDYAIAAQVDSLPPPPSAEVLAEYSSSNSETRSRLVILIVAVAALTLICCATVFAAWWATVATSVPASPAPTAAPILWHERSLPFLPSALFLVADLSRARKGLAAATVHPDSAGTVVLVHPRYAPAIASILFHRDLGTVGDLCASSFATFLDSTSSTCTDASPTPWWGWVYLLVPYATAAATAFFTFAIYDSVQAKRRRATATATAAAAAAATTANDAAAAITNDAATDPAIAAFTARQLSQASRQSMAFLRWNFLVTLSFIIHCVLLAAPRMFFPPSTPSPSPSPSPMSPIPSLFAFFHLDVLVYVNAMHAVFVVGVASLFYHSRRLHYWWMQVVGHAFVTAAAWASLADLLIGPFAYGCPGWLPALFVTVAHVSLATTCLTQALRIRNVISPPDHESERDLAVASALQTAPPQLLALARQARLAVGLQSAWYVVEILATPLVARIVGPASAMALASAASSPWAFELALRALVEGYNGAIHKAIVLSQGCHAVTALRPALLQVFSFANGLFTAYYAVQLAATVHAAVATPSRCDRVLALNACALGLRVVINAVATWRCVALRAAVICRFTQASVPHTVVGPGTDVVRGRSLLTMARALASAKLHRPAWRTALAGLAATLLFGLWQGECIAIVLAGARAGAAPQGLALALNFAIHAVALYHLQFFKIAESQSVFANRRRLHYCLAGLLALVSISQATSMLISWPTRSELWFRFATAFVALRGALAAGLGLAFFFLDLSPASDQPAREREALVALLDYSSSDSDAPPGPDPLSALAIALPAANTPTTYTEDEGQAMLDAAPVPAAAVVRRRGVGLALLYALLALFCVVAFINAALATPCDFGAAEAHAGGYGVIFHFAFLVSGFGYRGVRYFNTTNLVVVGLNSGSFAAINAALAVLAHPPLAVAALAAASAFVGAAASGYGWSLRAWVLRHSLPDISPIW</sequence>
<feature type="transmembrane region" description="Helical" evidence="1">
    <location>
        <begin position="1306"/>
        <end position="1327"/>
    </location>
</feature>
<keyword evidence="1" id="KW-1133">Transmembrane helix</keyword>
<gene>
    <name evidence="2" type="ORF">AMSG_11838</name>
</gene>
<dbReference type="Proteomes" id="UP000054408">
    <property type="component" value="Unassembled WGS sequence"/>
</dbReference>
<protein>
    <submittedName>
        <fullName evidence="2">Uncharacterized protein</fullName>
    </submittedName>
</protein>
<evidence type="ECO:0000313" key="3">
    <source>
        <dbReference type="Proteomes" id="UP000054408"/>
    </source>
</evidence>
<feature type="transmembrane region" description="Helical" evidence="1">
    <location>
        <begin position="1480"/>
        <end position="1500"/>
    </location>
</feature>
<feature type="transmembrane region" description="Helical" evidence="1">
    <location>
        <begin position="1567"/>
        <end position="1587"/>
    </location>
</feature>
<reference evidence="2 3" key="1">
    <citation type="submission" date="2010-05" db="EMBL/GenBank/DDBJ databases">
        <title>The Genome Sequence of Thecamonas trahens ATCC 50062.</title>
        <authorList>
            <consortium name="The Broad Institute Genome Sequencing Platform"/>
            <person name="Russ C."/>
            <person name="Cuomo C."/>
            <person name="Shea T."/>
            <person name="Young S.K."/>
            <person name="Zeng Q."/>
            <person name="Koehrsen M."/>
            <person name="Haas B."/>
            <person name="Borodovsky M."/>
            <person name="Guigo R."/>
            <person name="Alvarado L."/>
            <person name="Berlin A."/>
            <person name="Bochicchio J."/>
            <person name="Borenstein D."/>
            <person name="Chapman S."/>
            <person name="Chen Z."/>
            <person name="Freedman E."/>
            <person name="Gellesch M."/>
            <person name="Goldberg J."/>
            <person name="Griggs A."/>
            <person name="Gujja S."/>
            <person name="Heilman E."/>
            <person name="Heiman D."/>
            <person name="Hepburn T."/>
            <person name="Howarth C."/>
            <person name="Jen D."/>
            <person name="Larson L."/>
            <person name="Mehta T."/>
            <person name="Park D."/>
            <person name="Pearson M."/>
            <person name="Roberts A."/>
            <person name="Saif S."/>
            <person name="Shenoy N."/>
            <person name="Sisk P."/>
            <person name="Stolte C."/>
            <person name="Sykes S."/>
            <person name="Thomson T."/>
            <person name="Walk T."/>
            <person name="White J."/>
            <person name="Yandava C."/>
            <person name="Burger G."/>
            <person name="Gray M.W."/>
            <person name="Holland P.W.H."/>
            <person name="King N."/>
            <person name="Lang F.B.F."/>
            <person name="Roger A.J."/>
            <person name="Ruiz-Trillo I."/>
            <person name="Lander E."/>
            <person name="Nusbaum C."/>
        </authorList>
    </citation>
    <scope>NUCLEOTIDE SEQUENCE [LARGE SCALE GENOMIC DNA]</scope>
    <source>
        <strain evidence="2 3">ATCC 50062</strain>
    </source>
</reference>
<feature type="transmembrane region" description="Helical" evidence="1">
    <location>
        <begin position="1542"/>
        <end position="1561"/>
    </location>
</feature>
<organism evidence="2 3">
    <name type="scientific">Thecamonas trahens ATCC 50062</name>
    <dbReference type="NCBI Taxonomy" id="461836"/>
    <lineage>
        <taxon>Eukaryota</taxon>
        <taxon>Apusozoa</taxon>
        <taxon>Apusomonadida</taxon>
        <taxon>Apusomonadidae</taxon>
        <taxon>Thecamonas</taxon>
    </lineage>
</organism>
<dbReference type="InterPro" id="IPR018775">
    <property type="entry name" value="RlaP"/>
</dbReference>
<feature type="transmembrane region" description="Helical" evidence="1">
    <location>
        <begin position="700"/>
        <end position="724"/>
    </location>
</feature>
<feature type="transmembrane region" description="Helical" evidence="1">
    <location>
        <begin position="1000"/>
        <end position="1023"/>
    </location>
</feature>